<name>A0A559J9I2_9BACL</name>
<dbReference type="InterPro" id="IPR036700">
    <property type="entry name" value="BOBF_sf"/>
</dbReference>
<feature type="domain" description="SLH" evidence="2">
    <location>
        <begin position="2324"/>
        <end position="2382"/>
    </location>
</feature>
<dbReference type="NCBIfam" id="NF038032">
    <property type="entry name" value="CehA_McbA_metalo"/>
    <property type="match status" value="1"/>
</dbReference>
<dbReference type="InterPro" id="IPR016195">
    <property type="entry name" value="Pol/histidinol_Pase-like"/>
</dbReference>
<dbReference type="OrthoDB" id="9801679at2"/>
<proteinExistence type="predicted"/>
<dbReference type="SUPFAM" id="SSF101756">
    <property type="entry name" value="Hypothetical protein YgiW"/>
    <property type="match status" value="1"/>
</dbReference>
<organism evidence="3 4">
    <name type="scientific">Cohnella terricola</name>
    <dbReference type="NCBI Taxonomy" id="1289167"/>
    <lineage>
        <taxon>Bacteria</taxon>
        <taxon>Bacillati</taxon>
        <taxon>Bacillota</taxon>
        <taxon>Bacilli</taxon>
        <taxon>Bacillales</taxon>
        <taxon>Paenibacillaceae</taxon>
        <taxon>Cohnella</taxon>
    </lineage>
</organism>
<dbReference type="SUPFAM" id="SSF89550">
    <property type="entry name" value="PHP domain-like"/>
    <property type="match status" value="1"/>
</dbReference>
<dbReference type="EMBL" id="VNJJ01000016">
    <property type="protein sequence ID" value="TVX96512.1"/>
    <property type="molecule type" value="Genomic_DNA"/>
</dbReference>
<protein>
    <submittedName>
        <fullName evidence="3">Ig domain-containing protein group 2 domain-containing protein</fullName>
    </submittedName>
</protein>
<dbReference type="InterPro" id="IPR013783">
    <property type="entry name" value="Ig-like_fold"/>
</dbReference>
<gene>
    <name evidence="3" type="ORF">FPZ45_21165</name>
</gene>
<dbReference type="Proteomes" id="UP000316330">
    <property type="component" value="Unassembled WGS sequence"/>
</dbReference>
<evidence type="ECO:0000313" key="4">
    <source>
        <dbReference type="Proteomes" id="UP000316330"/>
    </source>
</evidence>
<dbReference type="Pfam" id="PF00932">
    <property type="entry name" value="LTD"/>
    <property type="match status" value="1"/>
</dbReference>
<accession>A0A559J9I2</accession>
<dbReference type="Pfam" id="PF23355">
    <property type="entry name" value="IFT52_GIFT"/>
    <property type="match status" value="1"/>
</dbReference>
<feature type="region of interest" description="Disordered" evidence="1">
    <location>
        <begin position="2042"/>
        <end position="2076"/>
    </location>
</feature>
<evidence type="ECO:0000313" key="3">
    <source>
        <dbReference type="EMBL" id="TVX96512.1"/>
    </source>
</evidence>
<dbReference type="InterPro" id="IPR029062">
    <property type="entry name" value="Class_I_gatase-like"/>
</dbReference>
<dbReference type="Gene3D" id="3.20.20.140">
    <property type="entry name" value="Metal-dependent hydrolases"/>
    <property type="match status" value="1"/>
</dbReference>
<dbReference type="PROSITE" id="PS51272">
    <property type="entry name" value="SLH"/>
    <property type="match status" value="3"/>
</dbReference>
<reference evidence="3 4" key="1">
    <citation type="submission" date="2019-07" db="EMBL/GenBank/DDBJ databases">
        <authorList>
            <person name="Kim J."/>
        </authorList>
    </citation>
    <scope>NUCLEOTIDE SEQUENCE [LARGE SCALE GENOMIC DNA]</scope>
    <source>
        <strain evidence="3 4">G13</strain>
    </source>
</reference>
<dbReference type="InterPro" id="IPR001119">
    <property type="entry name" value="SLH_dom"/>
</dbReference>
<dbReference type="Gene3D" id="2.60.40.10">
    <property type="entry name" value="Immunoglobulins"/>
    <property type="match status" value="2"/>
</dbReference>
<feature type="domain" description="SLH" evidence="2">
    <location>
        <begin position="2260"/>
        <end position="2323"/>
    </location>
</feature>
<sequence>MIRWMMRSKKGIALLLAMAVVAGIFFPNGWNAKTAAAGARETIAKWDGAGTGTGADLVVPTSDAGPSGMNAGRKVTVSGAKITGFNAGPSGVNVVNSNTWADNAYWEISFVTTGYEDIQISSKQYSSSTGPKSFKLQYSLDEASWTDVTNGAITVGSASWTSGGKLADAQLPDETNDRQMVYVRWLMLDTGVATTGASRIADIEVTGSPLGGSTLPPSDQSKKPETSKIRFLDDYQSVVGVTGAVYGGATVNVYYQDNSLASSTKAEADGSFQVTVGNPARNTSLWVSSTEGSKQESERVTVSIPKSGAPVANKITFANSVEVAGASGAVAGRAEVTVYFDDNSVAGTTTAETNGSFQLNVANPGNKTAVYIEAKEDGKLVSDKTMVVMAVQNGKFKPGDVVINQIYVNGGNSGAFYKSKFFELYNTTDHDISFNNQWAIIYASSTATSFGSGTKLDGTIKAHGYYLIQGSSGAVGLDLPIKPDVTTTINPSGSTGGILALASSTTGLTGQDDPNAIDIVVFGNGSNKNFALKTDRWGSPFYSETIGGGTMLRKTAVGSNAKASFGLGAGFFSKNPANDFMMNAPSNSNNPEEVAIRSTKSMLSPDASKITFGHASGRGAATGQAGSVPGSSTVKAYLESGGVISLAEQATALADGSFALDFADASGSANVYVTFTDSSQPVVKESAYARVDESPNANAITPIGQLRKNDANGFPLHVGYKTTIEGIVTTNNKTLGNENTSFYIQDATGGISVIGGLAPTVAVAPGNKVKVTGTIAFTAGTLQFVPTSMTDSGADTVPVAASVSPGSLGDYASAEPLEGKLVSFKAKVTNIPSTGPDYNITVTDGSEPTIVRVLSSSGIDVAGGAISLNETYLFTGIVAQSKSASPYTSGYYLMPRGVSDIKGDLQLKHTRLAKAYVDVDVSFKATAKNADSVALYYNFDGGSAYAAIPMLSADQLNYNAQIPKTTVGTHKNIYYYIESVSGTDTASEGDAAHPIAIPVVEDHDGPEYGNMTPFDGEEIESKHPVISVSMDDPNGVDVTSVNIKVGTVDFTSKAEISASEIRLALTPSDDLDEGKHVVTVTAKDKLGNVSTGSWSFTVLPRFSGGNHYYGTTHNHTNISHDADGAPEDALKAAQKHDYDWFAFSDHSHDIDSGVRGTDTVDHNGMKERSGGADWQLTKNLAKQYTKNGKFVVFPAFEMTSTTWGHSNVFGTSNFIDRVQEGGQYQKLQTYYAWVLTYDNIVAQFNHPAMSANAFDNFIPYDKKVDKLFTMLEVGNGSGKYSYANAENKLFSALDLGWHVAPTYGEDNHDATWGQTKQRTVIVANDLSQDSLFEAMRKRHVYFTEDPNAKLDVSASGWYMGSVTDTKTLNFNVQFSDSVWEEKSDPKYSFMKTTTNDNIAKAELVTNGGRVVSTYIPSGDKTSITSANWNPTFTVIGGQQWFVVRITQKDGDRIYSAPIWSPVESVSAKVSHVTAADGAFVGGVAATVQAGISNLGAVDLKDITATFYYDQEDSGHLIGEATVASLKVAESLTTSVVWSNPVPGNHKIVVVLSSTAVDLGINKYEQTFQIKAPLDKTILIDASKGNENTSKDNGTYKENFKLFTVMMRQQGYTVAENVSAITDNVLAKVSILYMSHPASAYSASEIAAINRFVEGGGSLLLTEKSNFGGSNQNLNPVLSGIGSSILMNDDGVFDETKDGNFWSTPLTSNFSVRAHPTPVVNGLTDFVPTIEYYSGSSLARNDGSGNKTVLTDSDSVTLLVRGNESTFQDSTSIKAGTASYNVYTSKKPNGPALTDVTGGSSIPMIASETIGTNGGRIVVSGMNVFNDKQMDQTFNPKGNDPFALNVINWLAHLEPKVIKIGEARKLPEGTSVVVQGTVTTAVNVFFDAAYVQDETGGIMAFNEIPEGSLKEGDIIRVYGHIKTFENNKEVEFDKFDNSIVKLGSGTPLEPKKVSTAESVSDAYQGQLVKVAGKVTSIPDGNSFIVNDGSGNVLVSADGYIVNQSGKLPDARVGDTLEAVGLSGKFSEGDRIRVRDTKELKILAKAGDGDPSDGNNGGGNNGGGDNGGGQSEEKPGTVTVTPDLIKEGANGKKIIEVSSKTEQIRLPADIAELLSKNAFEVKSDHIVLEIRPEVIKQLIVKVTAEEWKSGSIVIAISPVSASLAKELIAKGENSAHATIKASGDIYELDITVTTANGKSYRLTQLDKPITIRLKVGANTNPNLASIFYISDSGTLEYIGGKYSNGEMTAQISHLSKYAVLEVTKAYRDVPNKYWAYEVIQELAAKQIINGTSATTFEPNRSITRAEFTALLVNALKLDKTSSHVFSDVAADKWYASPISIAYEAGIVTGKSAKNFDPSGLIKREEMVTMLMKAYETMKGQKLGTYSGTPFKDMGSVSPWAANWVRAAAELGLVHGRTATTFVPGGITTRAEAAQVIYNLIRNE</sequence>
<evidence type="ECO:0000259" key="2">
    <source>
        <dbReference type="PROSITE" id="PS51272"/>
    </source>
</evidence>
<dbReference type="RefSeq" id="WP_144706238.1">
    <property type="nucleotide sequence ID" value="NZ_VNJJ01000016.1"/>
</dbReference>
<dbReference type="InterPro" id="IPR055458">
    <property type="entry name" value="IFT52_GIFT"/>
</dbReference>
<dbReference type="SUPFAM" id="SSF52317">
    <property type="entry name" value="Class I glutamine amidotransferase-like"/>
    <property type="match status" value="1"/>
</dbReference>
<evidence type="ECO:0000256" key="1">
    <source>
        <dbReference type="SAM" id="MobiDB-lite"/>
    </source>
</evidence>
<feature type="compositionally biased region" description="Gly residues" evidence="1">
    <location>
        <begin position="2053"/>
        <end position="2068"/>
    </location>
</feature>
<dbReference type="InterPro" id="IPR001322">
    <property type="entry name" value="Lamin_tail_dom"/>
</dbReference>
<feature type="domain" description="SLH" evidence="2">
    <location>
        <begin position="2385"/>
        <end position="2441"/>
    </location>
</feature>
<keyword evidence="4" id="KW-1185">Reference proteome</keyword>
<dbReference type="Pfam" id="PF00395">
    <property type="entry name" value="SLH"/>
    <property type="match status" value="3"/>
</dbReference>
<feature type="region of interest" description="Disordered" evidence="1">
    <location>
        <begin position="207"/>
        <end position="227"/>
    </location>
</feature>
<comment type="caution">
    <text evidence="3">The sequence shown here is derived from an EMBL/GenBank/DDBJ whole genome shotgun (WGS) entry which is preliminary data.</text>
</comment>